<dbReference type="PANTHER" id="PTHR11795">
    <property type="entry name" value="BRANCHED-CHAIN AMINO ACID TRANSPORT SYSTEM PERMEASE PROTEIN LIVH"/>
    <property type="match status" value="1"/>
</dbReference>
<reference evidence="11 12" key="1">
    <citation type="submission" date="2018-02" db="EMBL/GenBank/DDBJ databases">
        <title>Draft genome sequence of Ochrobactrum oryzae found in Brazil.</title>
        <authorList>
            <person name="Cerdeira L."/>
            <person name="Andrade F."/>
            <person name="Zacariotto T."/>
            <person name="Barbosa B."/>
            <person name="Santos S."/>
            <person name="Cassetari V."/>
            <person name="Lincopan N."/>
        </authorList>
    </citation>
    <scope>NUCLEOTIDE SEQUENCE [LARGE SCALE GENOMIC DNA]</scope>
    <source>
        <strain evidence="11 12">OA447</strain>
    </source>
</reference>
<keyword evidence="4" id="KW-0997">Cell inner membrane</keyword>
<keyword evidence="2" id="KW-0813">Transport</keyword>
<feature type="transmembrane region" description="Helical" evidence="10">
    <location>
        <begin position="263"/>
        <end position="285"/>
    </location>
</feature>
<dbReference type="GO" id="GO:1903806">
    <property type="term" value="P:L-isoleucine import across plasma membrane"/>
    <property type="evidence" value="ECO:0007669"/>
    <property type="project" value="TreeGrafter"/>
</dbReference>
<evidence type="ECO:0000256" key="4">
    <source>
        <dbReference type="ARBA" id="ARBA00022519"/>
    </source>
</evidence>
<feature type="transmembrane region" description="Helical" evidence="10">
    <location>
        <begin position="92"/>
        <end position="111"/>
    </location>
</feature>
<comment type="similarity">
    <text evidence="9">Belongs to the binding-protein-dependent transport system permease family. LivHM subfamily.</text>
</comment>
<dbReference type="GO" id="GO:0015808">
    <property type="term" value="P:L-alanine transport"/>
    <property type="evidence" value="ECO:0007669"/>
    <property type="project" value="TreeGrafter"/>
</dbReference>
<dbReference type="EMBL" id="PTRC01000029">
    <property type="protein sequence ID" value="PQA72400.1"/>
    <property type="molecule type" value="Genomic_DNA"/>
</dbReference>
<evidence type="ECO:0000256" key="7">
    <source>
        <dbReference type="ARBA" id="ARBA00022989"/>
    </source>
</evidence>
<dbReference type="GO" id="GO:0005886">
    <property type="term" value="C:plasma membrane"/>
    <property type="evidence" value="ECO:0007669"/>
    <property type="project" value="UniProtKB-SubCell"/>
</dbReference>
<keyword evidence="12" id="KW-1185">Reference proteome</keyword>
<evidence type="ECO:0000313" key="11">
    <source>
        <dbReference type="EMBL" id="PQA72400.1"/>
    </source>
</evidence>
<protein>
    <submittedName>
        <fullName evidence="11">Branched-chain amino acid ABC transporter permease</fullName>
    </submittedName>
</protein>
<keyword evidence="7 10" id="KW-1133">Transmembrane helix</keyword>
<evidence type="ECO:0000256" key="6">
    <source>
        <dbReference type="ARBA" id="ARBA00022970"/>
    </source>
</evidence>
<dbReference type="AlphaFoldDB" id="A0A2S7IWS4"/>
<dbReference type="GO" id="GO:0042941">
    <property type="term" value="P:D-alanine transmembrane transport"/>
    <property type="evidence" value="ECO:0007669"/>
    <property type="project" value="TreeGrafter"/>
</dbReference>
<gene>
    <name evidence="11" type="ORF">C3731_16845</name>
</gene>
<dbReference type="GO" id="GO:0015190">
    <property type="term" value="F:L-leucine transmembrane transporter activity"/>
    <property type="evidence" value="ECO:0007669"/>
    <property type="project" value="TreeGrafter"/>
</dbReference>
<keyword evidence="5 10" id="KW-0812">Transmembrane</keyword>
<dbReference type="GO" id="GO:0015188">
    <property type="term" value="F:L-isoleucine transmembrane transporter activity"/>
    <property type="evidence" value="ECO:0007669"/>
    <property type="project" value="TreeGrafter"/>
</dbReference>
<feature type="transmembrane region" description="Helical" evidence="10">
    <location>
        <begin position="56"/>
        <end position="80"/>
    </location>
</feature>
<evidence type="ECO:0000256" key="3">
    <source>
        <dbReference type="ARBA" id="ARBA00022475"/>
    </source>
</evidence>
<comment type="subcellular location">
    <subcellularLocation>
        <location evidence="1">Cell membrane</location>
        <topology evidence="1">Multi-pass membrane protein</topology>
    </subcellularLocation>
</comment>
<dbReference type="GO" id="GO:0005304">
    <property type="term" value="F:L-valine transmembrane transporter activity"/>
    <property type="evidence" value="ECO:0007669"/>
    <property type="project" value="TreeGrafter"/>
</dbReference>
<feature type="transmembrane region" description="Helical" evidence="10">
    <location>
        <begin position="140"/>
        <end position="157"/>
    </location>
</feature>
<proteinExistence type="inferred from homology"/>
<evidence type="ECO:0000256" key="8">
    <source>
        <dbReference type="ARBA" id="ARBA00023136"/>
    </source>
</evidence>
<dbReference type="InterPro" id="IPR052157">
    <property type="entry name" value="BCAA_transport_permease"/>
</dbReference>
<comment type="caution">
    <text evidence="11">The sequence shown here is derived from an EMBL/GenBank/DDBJ whole genome shotgun (WGS) entry which is preliminary data.</text>
</comment>
<dbReference type="CDD" id="cd06582">
    <property type="entry name" value="TM_PBP1_LivH_like"/>
    <property type="match status" value="1"/>
</dbReference>
<organism evidence="11 12">
    <name type="scientific">Brucella oryzae</name>
    <dbReference type="NCBI Taxonomy" id="335286"/>
    <lineage>
        <taxon>Bacteria</taxon>
        <taxon>Pseudomonadati</taxon>
        <taxon>Pseudomonadota</taxon>
        <taxon>Alphaproteobacteria</taxon>
        <taxon>Hyphomicrobiales</taxon>
        <taxon>Brucellaceae</taxon>
        <taxon>Brucella/Ochrobactrum group</taxon>
        <taxon>Brucella</taxon>
    </lineage>
</organism>
<feature type="transmembrane region" description="Helical" evidence="10">
    <location>
        <begin position="12"/>
        <end position="36"/>
    </location>
</feature>
<dbReference type="InterPro" id="IPR001851">
    <property type="entry name" value="ABC_transp_permease"/>
</dbReference>
<evidence type="ECO:0000256" key="1">
    <source>
        <dbReference type="ARBA" id="ARBA00004651"/>
    </source>
</evidence>
<evidence type="ECO:0000256" key="10">
    <source>
        <dbReference type="SAM" id="Phobius"/>
    </source>
</evidence>
<evidence type="ECO:0000256" key="5">
    <source>
        <dbReference type="ARBA" id="ARBA00022692"/>
    </source>
</evidence>
<evidence type="ECO:0000256" key="9">
    <source>
        <dbReference type="ARBA" id="ARBA00037998"/>
    </source>
</evidence>
<sequence>MILQQFINALSLGGVYALLALGLAIVFSIVGLINFAHGELMTIAGYSLLGALLAGLPFPIAVLVAVAAAALSAVIIEFVAFRPMRSASVTSLLLTSFAVSSLLKVVFQNTISARPQAISMPGFFTSAQQIGDITVGNGPMISIAVSALALVGLELFLKFTNTGIAMRAAAEDFAVVRLMGISASRIISTAFLISGILAGIAALLWVAQRASVDPYMGFAPVLKAFIAAVIGGLGSLRGAVVGGLLLGAIEVILQAVLPPDLAAYRDAIVLSGVLLILLAFPQGLLPASKVQRS</sequence>
<dbReference type="GO" id="GO:0015192">
    <property type="term" value="F:L-phenylalanine transmembrane transporter activity"/>
    <property type="evidence" value="ECO:0007669"/>
    <property type="project" value="TreeGrafter"/>
</dbReference>
<feature type="transmembrane region" description="Helical" evidence="10">
    <location>
        <begin position="186"/>
        <end position="208"/>
    </location>
</feature>
<keyword evidence="6" id="KW-0029">Amino-acid transport</keyword>
<keyword evidence="3" id="KW-1003">Cell membrane</keyword>
<accession>A0A2S7IWS4</accession>
<dbReference type="Proteomes" id="UP000238493">
    <property type="component" value="Unassembled WGS sequence"/>
</dbReference>
<dbReference type="RefSeq" id="WP_104756784.1">
    <property type="nucleotide sequence ID" value="NZ_JBHEEO010000001.1"/>
</dbReference>
<dbReference type="PANTHER" id="PTHR11795:SF371">
    <property type="entry name" value="HIGH-AFFINITY BRANCHED-CHAIN AMINO ACID TRANSPORT SYSTEM PERMEASE PROTEIN LIVH"/>
    <property type="match status" value="1"/>
</dbReference>
<dbReference type="OrthoDB" id="9797267at2"/>
<keyword evidence="8 10" id="KW-0472">Membrane</keyword>
<dbReference type="Pfam" id="PF02653">
    <property type="entry name" value="BPD_transp_2"/>
    <property type="match status" value="1"/>
</dbReference>
<name>A0A2S7IWS4_9HYPH</name>
<evidence type="ECO:0000256" key="2">
    <source>
        <dbReference type="ARBA" id="ARBA00022448"/>
    </source>
</evidence>
<evidence type="ECO:0000313" key="12">
    <source>
        <dbReference type="Proteomes" id="UP000238493"/>
    </source>
</evidence>